<feature type="coiled-coil region" evidence="1">
    <location>
        <begin position="389"/>
        <end position="423"/>
    </location>
</feature>
<evidence type="ECO:0000313" key="5">
    <source>
        <dbReference type="Proteomes" id="UP000322214"/>
    </source>
</evidence>
<dbReference type="STRING" id="980251.GCA_001642875_01096"/>
<gene>
    <name evidence="4" type="ORF">MFFC18_44730</name>
</gene>
<evidence type="ECO:0000256" key="1">
    <source>
        <dbReference type="SAM" id="Coils"/>
    </source>
</evidence>
<keyword evidence="1" id="KW-0175">Coiled coil</keyword>
<keyword evidence="5" id="KW-1185">Reference proteome</keyword>
<sequence>MNGAFRTTALMGVLAAATIATAIYYYPMPAEIVVDAKVNQNLFETYETNDVRSISITQFSDESNRLEQFRLRRKGERWVIPNAGDFPATRIARIGEVAKSLLGRKVLSLATEDEQGHVEYGVVDPTEAGNSPNRSSLGLRVDLQDRNKGDIASLIIGKGVDGSNDGVPRYYVRVPGQPAVYELEVPKGIFRTRFEDWVDPNLMELPPPGSSEVSLSEVEVEQYRLDPAKIATADRQELYRTEFQIGDAQLKKLVFETFKDGEFNKQELTAGQQQEVASTLVSLGNIRFIDVVGKPKAAANLLRDPAKKMDKEAFKPLEQFGFRIGKDDDFEGANGEVSVVTSNGVRVRLLLGSIAQRADTENLDLHFHGMLVAQLEDSSFESPTKPEGVAEDSEENKAYLRAMEELDRKRKSAKLRIAELNRNWSKWIYVIPESTVNAIRPDVTL</sequence>
<dbReference type="AlphaFoldDB" id="A0A5B9PQG5"/>
<dbReference type="InterPro" id="IPR025641">
    <property type="entry name" value="DUF4340"/>
</dbReference>
<proteinExistence type="predicted"/>
<dbReference type="RefSeq" id="WP_075083880.1">
    <property type="nucleotide sequence ID" value="NZ_CP042912.1"/>
</dbReference>
<evidence type="ECO:0000259" key="3">
    <source>
        <dbReference type="Pfam" id="PF14238"/>
    </source>
</evidence>
<feature type="domain" description="DUF4340" evidence="3">
    <location>
        <begin position="78"/>
        <end position="301"/>
    </location>
</feature>
<evidence type="ECO:0000313" key="4">
    <source>
        <dbReference type="EMBL" id="QEG24553.1"/>
    </source>
</evidence>
<reference evidence="4 5" key="1">
    <citation type="submission" date="2019-08" db="EMBL/GenBank/DDBJ databases">
        <title>Deep-cultivation of Planctomycetes and their phenomic and genomic characterization uncovers novel biology.</title>
        <authorList>
            <person name="Wiegand S."/>
            <person name="Jogler M."/>
            <person name="Boedeker C."/>
            <person name="Pinto D."/>
            <person name="Vollmers J."/>
            <person name="Rivas-Marin E."/>
            <person name="Kohn T."/>
            <person name="Peeters S.H."/>
            <person name="Heuer A."/>
            <person name="Rast P."/>
            <person name="Oberbeckmann S."/>
            <person name="Bunk B."/>
            <person name="Jeske O."/>
            <person name="Meyerdierks A."/>
            <person name="Storesund J.E."/>
            <person name="Kallscheuer N."/>
            <person name="Luecker S."/>
            <person name="Lage O.M."/>
            <person name="Pohl T."/>
            <person name="Merkel B.J."/>
            <person name="Hornburger P."/>
            <person name="Mueller R.-W."/>
            <person name="Bruemmer F."/>
            <person name="Labrenz M."/>
            <person name="Spormann A.M."/>
            <person name="Op den Camp H."/>
            <person name="Overmann J."/>
            <person name="Amann R."/>
            <person name="Jetten M.S.M."/>
            <person name="Mascher T."/>
            <person name="Medema M.H."/>
            <person name="Devos D.P."/>
            <person name="Kaster A.-K."/>
            <person name="Ovreas L."/>
            <person name="Rohde M."/>
            <person name="Galperin M.Y."/>
            <person name="Jogler C."/>
        </authorList>
    </citation>
    <scope>NUCLEOTIDE SEQUENCE [LARGE SCALE GENOMIC DNA]</scope>
    <source>
        <strain evidence="4 5">FC18</strain>
    </source>
</reference>
<protein>
    <recommendedName>
        <fullName evidence="3">DUF4340 domain-containing protein</fullName>
    </recommendedName>
</protein>
<name>A0A5B9PQG5_9BACT</name>
<feature type="region of interest" description="Disordered" evidence="2">
    <location>
        <begin position="118"/>
        <end position="137"/>
    </location>
</feature>
<dbReference type="Pfam" id="PF14238">
    <property type="entry name" value="DUF4340"/>
    <property type="match status" value="1"/>
</dbReference>
<dbReference type="Proteomes" id="UP000322214">
    <property type="component" value="Chromosome"/>
</dbReference>
<accession>A0A5B9PQG5</accession>
<dbReference type="EMBL" id="CP042912">
    <property type="protein sequence ID" value="QEG24553.1"/>
    <property type="molecule type" value="Genomic_DNA"/>
</dbReference>
<dbReference type="KEGG" id="mff:MFFC18_44730"/>
<organism evidence="4 5">
    <name type="scientific">Mariniblastus fucicola</name>
    <dbReference type="NCBI Taxonomy" id="980251"/>
    <lineage>
        <taxon>Bacteria</taxon>
        <taxon>Pseudomonadati</taxon>
        <taxon>Planctomycetota</taxon>
        <taxon>Planctomycetia</taxon>
        <taxon>Pirellulales</taxon>
        <taxon>Pirellulaceae</taxon>
        <taxon>Mariniblastus</taxon>
    </lineage>
</organism>
<dbReference type="OrthoDB" id="241105at2"/>
<evidence type="ECO:0000256" key="2">
    <source>
        <dbReference type="SAM" id="MobiDB-lite"/>
    </source>
</evidence>